<sequence>MQWRAGRKTLASLPLLSEGFMKSGVMSPLPSWQPDQLNGKVGNSHGKEQISAFTTLPQTSCRHPQTPVSGRTEVDHTRKIQEMEILKTALFVLLIVTAVTSKPAGWRRQPFKQLRGRSSESSDSSDSSASSSSASDSSEEAGTTTTTPQPTTEGTTASSIIAETTTQSVTSGAITKCVTVDVSTPHSTPSH</sequence>
<feature type="region of interest" description="Disordered" evidence="1">
    <location>
        <begin position="110"/>
        <end position="168"/>
    </location>
</feature>
<evidence type="ECO:0000256" key="1">
    <source>
        <dbReference type="SAM" id="MobiDB-lite"/>
    </source>
</evidence>
<name>A0A9Q1IFW0_SYNKA</name>
<gene>
    <name evidence="2" type="ORF">SKAU_G00358610</name>
</gene>
<accession>A0A9Q1IFW0</accession>
<dbReference type="AlphaFoldDB" id="A0A9Q1IFW0"/>
<dbReference type="OrthoDB" id="10627726at2759"/>
<reference evidence="2" key="1">
    <citation type="journal article" date="2023" name="Science">
        <title>Genome structures resolve the early diversification of teleost fishes.</title>
        <authorList>
            <person name="Parey E."/>
            <person name="Louis A."/>
            <person name="Montfort J."/>
            <person name="Bouchez O."/>
            <person name="Roques C."/>
            <person name="Iampietro C."/>
            <person name="Lluch J."/>
            <person name="Castinel A."/>
            <person name="Donnadieu C."/>
            <person name="Desvignes T."/>
            <person name="Floi Bucao C."/>
            <person name="Jouanno E."/>
            <person name="Wen M."/>
            <person name="Mejri S."/>
            <person name="Dirks R."/>
            <person name="Jansen H."/>
            <person name="Henkel C."/>
            <person name="Chen W.J."/>
            <person name="Zahm M."/>
            <person name="Cabau C."/>
            <person name="Klopp C."/>
            <person name="Thompson A.W."/>
            <person name="Robinson-Rechavi M."/>
            <person name="Braasch I."/>
            <person name="Lecointre G."/>
            <person name="Bobe J."/>
            <person name="Postlethwait J.H."/>
            <person name="Berthelot C."/>
            <person name="Roest Crollius H."/>
            <person name="Guiguen Y."/>
        </authorList>
    </citation>
    <scope>NUCLEOTIDE SEQUENCE</scope>
    <source>
        <strain evidence="2">WJC10195</strain>
    </source>
</reference>
<evidence type="ECO:0000313" key="2">
    <source>
        <dbReference type="EMBL" id="KAJ8339075.1"/>
    </source>
</evidence>
<evidence type="ECO:0000313" key="3">
    <source>
        <dbReference type="Proteomes" id="UP001152622"/>
    </source>
</evidence>
<organism evidence="2 3">
    <name type="scientific">Synaphobranchus kaupii</name>
    <name type="common">Kaup's arrowtooth eel</name>
    <dbReference type="NCBI Taxonomy" id="118154"/>
    <lineage>
        <taxon>Eukaryota</taxon>
        <taxon>Metazoa</taxon>
        <taxon>Chordata</taxon>
        <taxon>Craniata</taxon>
        <taxon>Vertebrata</taxon>
        <taxon>Euteleostomi</taxon>
        <taxon>Actinopterygii</taxon>
        <taxon>Neopterygii</taxon>
        <taxon>Teleostei</taxon>
        <taxon>Anguilliformes</taxon>
        <taxon>Synaphobranchidae</taxon>
        <taxon>Synaphobranchus</taxon>
    </lineage>
</organism>
<protein>
    <submittedName>
        <fullName evidence="2">Uncharacterized protein</fullName>
    </submittedName>
</protein>
<dbReference type="Proteomes" id="UP001152622">
    <property type="component" value="Chromosome 17"/>
</dbReference>
<proteinExistence type="predicted"/>
<comment type="caution">
    <text evidence="2">The sequence shown here is derived from an EMBL/GenBank/DDBJ whole genome shotgun (WGS) entry which is preliminary data.</text>
</comment>
<feature type="compositionally biased region" description="Low complexity" evidence="1">
    <location>
        <begin position="119"/>
        <end position="166"/>
    </location>
</feature>
<keyword evidence="3" id="KW-1185">Reference proteome</keyword>
<dbReference type="EMBL" id="JAINUF010000017">
    <property type="protein sequence ID" value="KAJ8339075.1"/>
    <property type="molecule type" value="Genomic_DNA"/>
</dbReference>